<keyword evidence="2" id="KW-0732">Signal</keyword>
<evidence type="ECO:0000256" key="2">
    <source>
        <dbReference type="SAM" id="SignalP"/>
    </source>
</evidence>
<feature type="compositionally biased region" description="Polar residues" evidence="1">
    <location>
        <begin position="25"/>
        <end position="39"/>
    </location>
</feature>
<dbReference type="InterPro" id="IPR019076">
    <property type="entry name" value="Spore_lipoprot_YhcN/YlaJ-like"/>
</dbReference>
<name>A0A2A2IBD8_9BACI</name>
<evidence type="ECO:0000313" key="4">
    <source>
        <dbReference type="Proteomes" id="UP000218887"/>
    </source>
</evidence>
<evidence type="ECO:0000256" key="1">
    <source>
        <dbReference type="SAM" id="MobiDB-lite"/>
    </source>
</evidence>
<feature type="compositionally biased region" description="Polar residues" evidence="1">
    <location>
        <begin position="63"/>
        <end position="81"/>
    </location>
</feature>
<feature type="chain" id="PRO_5012064622" description="Sporulation protein" evidence="2">
    <location>
        <begin position="21"/>
        <end position="183"/>
    </location>
</feature>
<feature type="compositionally biased region" description="Basic and acidic residues" evidence="1">
    <location>
        <begin position="41"/>
        <end position="50"/>
    </location>
</feature>
<gene>
    <name evidence="3" type="ORF">CIL05_13160</name>
</gene>
<evidence type="ECO:0008006" key="5">
    <source>
        <dbReference type="Google" id="ProtNLM"/>
    </source>
</evidence>
<organism evidence="3 4">
    <name type="scientific">Virgibacillus profundi</name>
    <dbReference type="NCBI Taxonomy" id="2024555"/>
    <lineage>
        <taxon>Bacteria</taxon>
        <taxon>Bacillati</taxon>
        <taxon>Bacillota</taxon>
        <taxon>Bacilli</taxon>
        <taxon>Bacillales</taxon>
        <taxon>Bacillaceae</taxon>
        <taxon>Virgibacillus</taxon>
    </lineage>
</organism>
<evidence type="ECO:0000313" key="3">
    <source>
        <dbReference type="EMBL" id="PAV28927.1"/>
    </source>
</evidence>
<reference evidence="3 4" key="1">
    <citation type="submission" date="2017-08" db="EMBL/GenBank/DDBJ databases">
        <title>Virgibacillus indicus sp. nov. and Virgibacillus profoundi sp. nov, two moderately halophilic bacteria isolated from marine sediment by using the Microfluidic Streak Plate.</title>
        <authorList>
            <person name="Xu B."/>
            <person name="Hu B."/>
            <person name="Wang J."/>
            <person name="Zhu Y."/>
            <person name="Huang L."/>
            <person name="Du W."/>
            <person name="Huang Y."/>
        </authorList>
    </citation>
    <scope>NUCLEOTIDE SEQUENCE [LARGE SCALE GENOMIC DNA]</scope>
    <source>
        <strain evidence="3 4">IO3-P3-H5</strain>
    </source>
</reference>
<feature type="signal peptide" evidence="2">
    <location>
        <begin position="1"/>
        <end position="20"/>
    </location>
</feature>
<keyword evidence="4" id="KW-1185">Reference proteome</keyword>
<dbReference type="Pfam" id="PF09580">
    <property type="entry name" value="Spore_YhcN_YlaJ"/>
    <property type="match status" value="1"/>
</dbReference>
<dbReference type="AlphaFoldDB" id="A0A2A2IBD8"/>
<dbReference type="OrthoDB" id="2969417at2"/>
<proteinExistence type="predicted"/>
<accession>A0A2A2IBD8</accession>
<dbReference type="EMBL" id="NPOA01000009">
    <property type="protein sequence ID" value="PAV28927.1"/>
    <property type="molecule type" value="Genomic_DNA"/>
</dbReference>
<protein>
    <recommendedName>
        <fullName evidence="5">Sporulation protein</fullName>
    </recommendedName>
</protein>
<dbReference type="RefSeq" id="WP_095656018.1">
    <property type="nucleotide sequence ID" value="NZ_NPOA01000009.1"/>
</dbReference>
<sequence length="183" mass="20931">MFKIISFTLLIIFTVGCANTDEDTQTTQEKINTSPINYETEQERKERLNIRDQTIGEKGGYPQSDQDGVNAGDNSGENSDAFTNEESMKISKQLKEKKEIVQAQVASTDDRIIVAVILSEQTDPDIKQMIESEVSKTVSDKQIIVYTDEVHWDHMKNLDARLGSEKREFDIEDYIDDFIKRND</sequence>
<feature type="region of interest" description="Disordered" evidence="1">
    <location>
        <begin position="24"/>
        <end position="81"/>
    </location>
</feature>
<dbReference type="Proteomes" id="UP000218887">
    <property type="component" value="Unassembled WGS sequence"/>
</dbReference>
<comment type="caution">
    <text evidence="3">The sequence shown here is derived from an EMBL/GenBank/DDBJ whole genome shotgun (WGS) entry which is preliminary data.</text>
</comment>
<dbReference type="PROSITE" id="PS51257">
    <property type="entry name" value="PROKAR_LIPOPROTEIN"/>
    <property type="match status" value="1"/>
</dbReference>